<comment type="caution">
    <text evidence="2">The sequence shown here is derived from an EMBL/GenBank/DDBJ whole genome shotgun (WGS) entry which is preliminary data.</text>
</comment>
<dbReference type="InterPro" id="IPR007278">
    <property type="entry name" value="DUF397"/>
</dbReference>
<proteinExistence type="predicted"/>
<protein>
    <submittedName>
        <fullName evidence="2">DUF397 domain-containing protein</fullName>
    </submittedName>
</protein>
<dbReference type="EMBL" id="JAGSMN010000310">
    <property type="protein sequence ID" value="MBR7674205.1"/>
    <property type="molecule type" value="Genomic_DNA"/>
</dbReference>
<evidence type="ECO:0000313" key="2">
    <source>
        <dbReference type="EMBL" id="MBR7674205.1"/>
    </source>
</evidence>
<feature type="domain" description="DUF397" evidence="1">
    <location>
        <begin position="26"/>
        <end position="69"/>
    </location>
</feature>
<name>A0A8T4IR33_9ACTN</name>
<reference evidence="2" key="1">
    <citation type="submission" date="2021-04" db="EMBL/GenBank/DDBJ databases">
        <title>Sequencing of actinobacteria type strains.</title>
        <authorList>
            <person name="Nguyen G.-S."/>
            <person name="Wentzel A."/>
        </authorList>
    </citation>
    <scope>NUCLEOTIDE SEQUENCE</scope>
    <source>
        <strain evidence="2">DSM 42095</strain>
    </source>
</reference>
<accession>A0A8T4IR33</accession>
<dbReference type="Pfam" id="PF04149">
    <property type="entry name" value="DUF397"/>
    <property type="match status" value="1"/>
</dbReference>
<sequence length="76" mass="8270">MGSEQEKNELYAMDISGVTWESAPGGPEDEKVEIAHLPGGGVAMRNSKDPETVLRYTAAEWNAFVLGARDGEFDLK</sequence>
<evidence type="ECO:0000259" key="1">
    <source>
        <dbReference type="Pfam" id="PF04149"/>
    </source>
</evidence>
<organism evidence="2 3">
    <name type="scientific">Streptomyces daliensis</name>
    <dbReference type="NCBI Taxonomy" id="299421"/>
    <lineage>
        <taxon>Bacteria</taxon>
        <taxon>Bacillati</taxon>
        <taxon>Actinomycetota</taxon>
        <taxon>Actinomycetes</taxon>
        <taxon>Kitasatosporales</taxon>
        <taxon>Streptomycetaceae</taxon>
        <taxon>Streptomyces</taxon>
    </lineage>
</organism>
<evidence type="ECO:0000313" key="3">
    <source>
        <dbReference type="Proteomes" id="UP000675554"/>
    </source>
</evidence>
<dbReference type="Proteomes" id="UP000675554">
    <property type="component" value="Unassembled WGS sequence"/>
</dbReference>
<keyword evidence="3" id="KW-1185">Reference proteome</keyword>
<dbReference type="AlphaFoldDB" id="A0A8T4IR33"/>
<gene>
    <name evidence="2" type="ORF">KDA82_14495</name>
</gene>